<accession>A0A7L5C1Q0</accession>
<dbReference type="InterPro" id="IPR042095">
    <property type="entry name" value="SUMF_sf"/>
</dbReference>
<dbReference type="Pfam" id="PF13676">
    <property type="entry name" value="TIR_2"/>
    <property type="match status" value="1"/>
</dbReference>
<dbReference type="PANTHER" id="PTHR23150">
    <property type="entry name" value="SULFATASE MODIFYING FACTOR 1, 2"/>
    <property type="match status" value="1"/>
</dbReference>
<dbReference type="InterPro" id="IPR000157">
    <property type="entry name" value="TIR_dom"/>
</dbReference>
<protein>
    <submittedName>
        <fullName evidence="3">SUMF1/EgtB/PvdO family nonheme iron enzyme</fullName>
    </submittedName>
</protein>
<dbReference type="PANTHER" id="PTHR23150:SF35">
    <property type="entry name" value="BLL6746 PROTEIN"/>
    <property type="match status" value="1"/>
</dbReference>
<gene>
    <name evidence="3" type="ORF">G5B40_13670</name>
</gene>
<evidence type="ECO:0000313" key="4">
    <source>
        <dbReference type="Proteomes" id="UP000503336"/>
    </source>
</evidence>
<keyword evidence="4" id="KW-1185">Reference proteome</keyword>
<dbReference type="InterPro" id="IPR005532">
    <property type="entry name" value="SUMF_dom"/>
</dbReference>
<proteinExistence type="predicted"/>
<dbReference type="InterPro" id="IPR016187">
    <property type="entry name" value="CTDL_fold"/>
</dbReference>
<dbReference type="GO" id="GO:0007165">
    <property type="term" value="P:signal transduction"/>
    <property type="evidence" value="ECO:0007669"/>
    <property type="project" value="InterPro"/>
</dbReference>
<organism evidence="3 4">
    <name type="scientific">Pikeienuella piscinae</name>
    <dbReference type="NCBI Taxonomy" id="2748098"/>
    <lineage>
        <taxon>Bacteria</taxon>
        <taxon>Pseudomonadati</taxon>
        <taxon>Pseudomonadota</taxon>
        <taxon>Alphaproteobacteria</taxon>
        <taxon>Rhodobacterales</taxon>
        <taxon>Paracoccaceae</taxon>
        <taxon>Pikeienuella</taxon>
    </lineage>
</organism>
<evidence type="ECO:0000313" key="3">
    <source>
        <dbReference type="EMBL" id="QIE56416.1"/>
    </source>
</evidence>
<feature type="domain" description="Sulfatase-modifying factor enzyme-like" evidence="1">
    <location>
        <begin position="216"/>
        <end position="456"/>
    </location>
</feature>
<dbReference type="AlphaFoldDB" id="A0A7L5C1Q0"/>
<dbReference type="GO" id="GO:0120147">
    <property type="term" value="F:formylglycine-generating oxidase activity"/>
    <property type="evidence" value="ECO:0007669"/>
    <property type="project" value="TreeGrafter"/>
</dbReference>
<reference evidence="3 4" key="1">
    <citation type="submission" date="2020-02" db="EMBL/GenBank/DDBJ databases">
        <title>complete genome sequence of Rhodobacteraceae bacterium.</title>
        <authorList>
            <person name="Park J."/>
            <person name="Kim Y.-S."/>
            <person name="Kim K.-H."/>
        </authorList>
    </citation>
    <scope>NUCLEOTIDE SEQUENCE [LARGE SCALE GENOMIC DNA]</scope>
    <source>
        <strain evidence="3 4">RR4-56</strain>
    </source>
</reference>
<dbReference type="InterPro" id="IPR051043">
    <property type="entry name" value="Sulfatase_Mod_Factor_Kinase"/>
</dbReference>
<dbReference type="SUPFAM" id="SSF56436">
    <property type="entry name" value="C-type lectin-like"/>
    <property type="match status" value="1"/>
</dbReference>
<dbReference type="Gene3D" id="3.90.1580.10">
    <property type="entry name" value="paralog of FGE (formylglycine-generating enzyme)"/>
    <property type="match status" value="1"/>
</dbReference>
<name>A0A7L5C1Q0_9RHOB</name>
<dbReference type="Pfam" id="PF03781">
    <property type="entry name" value="FGE-sulfatase"/>
    <property type="match status" value="1"/>
</dbReference>
<dbReference type="InterPro" id="IPR035897">
    <property type="entry name" value="Toll_tir_struct_dom_sf"/>
</dbReference>
<dbReference type="Gene3D" id="3.40.50.10140">
    <property type="entry name" value="Toll/interleukin-1 receptor homology (TIR) domain"/>
    <property type="match status" value="1"/>
</dbReference>
<dbReference type="Proteomes" id="UP000503336">
    <property type="component" value="Chromosome"/>
</dbReference>
<dbReference type="EMBL" id="CP049056">
    <property type="protein sequence ID" value="QIE56416.1"/>
    <property type="molecule type" value="Genomic_DNA"/>
</dbReference>
<evidence type="ECO:0000259" key="1">
    <source>
        <dbReference type="Pfam" id="PF03781"/>
    </source>
</evidence>
<feature type="domain" description="TIR" evidence="2">
    <location>
        <begin position="6"/>
        <end position="144"/>
    </location>
</feature>
<sequence length="461" mass="50933">MAGGKIFISYRRADSQWAAARLYDTLSAAFPEERIFMDVEKIAPGQDFIEVLAGQVGVCDVFLALIGPEWLSLRSPGGARRLDDAKDFVRIEIASALGREGTVTIPILLDGAAPPAPADLPDDLRPLARRQFVRLTHEGFRDEIGRLEDAIRAALGAGATRRAEARPRRDLRRPAMIILALLLLAAACGVGYERLTRPEDPAGTPDLASFTECDRCPEMIAIPAGAFLMGSPEDESDRLDQEGPQRQVTVPRFAISRTETTWVAYAACVDDGACAKLHDDGLPKDGMPAMGASWEDAQTFIGWLNEMVPGEPYRLPTEAEWEYAARAGTQTAYAWGETWDRSKANMGREVCCIGAAEGADEWVDAAPVASFPPNRFGLFDMAGNLAEWVEDVYRDDVENNPTDGSARIWESDDPMAHRHVLKGGSFKDRPWAVRPAMRYSNDINWRNDDYGFRVARDMRPR</sequence>
<evidence type="ECO:0000259" key="2">
    <source>
        <dbReference type="Pfam" id="PF13676"/>
    </source>
</evidence>
<dbReference type="RefSeq" id="WP_165099641.1">
    <property type="nucleotide sequence ID" value="NZ_CP049056.1"/>
</dbReference>
<dbReference type="SUPFAM" id="SSF52200">
    <property type="entry name" value="Toll/Interleukin receptor TIR domain"/>
    <property type="match status" value="1"/>
</dbReference>
<dbReference type="KEGG" id="hdh:G5B40_13670"/>